<dbReference type="Pfam" id="PF04468">
    <property type="entry name" value="PSP1"/>
    <property type="match status" value="1"/>
</dbReference>
<accession>A0A6N7X5H7</accession>
<dbReference type="RefSeq" id="WP_154553390.1">
    <property type="nucleotide sequence ID" value="NZ_JAQXUZ010000004.1"/>
</dbReference>
<organism evidence="3 4">
    <name type="scientific">Mogibacterium kristiansenii</name>
    <dbReference type="NCBI Taxonomy" id="2606708"/>
    <lineage>
        <taxon>Bacteria</taxon>
        <taxon>Bacillati</taxon>
        <taxon>Bacillota</taxon>
        <taxon>Clostridia</taxon>
        <taxon>Peptostreptococcales</taxon>
        <taxon>Anaerovoracaceae</taxon>
        <taxon>Mogibacterium</taxon>
    </lineage>
</organism>
<comment type="caution">
    <text evidence="3">The sequence shown here is derived from an EMBL/GenBank/DDBJ whole genome shotgun (WGS) entry which is preliminary data.</text>
</comment>
<evidence type="ECO:0000256" key="1">
    <source>
        <dbReference type="SAM" id="MobiDB-lite"/>
    </source>
</evidence>
<sequence>MTEIVGVGFVKASKTYYFDPEGKEYKMGELVIVETARGLEMGHISIENRKVEDSEIVAPLKKIERHATKADLAKYRENLNKRESAMKVCEEKIRNHKLEMKLVDAEYTIDGSKVIFYFSAEGRIDFRELVKDLAAHFRMRIELRQIGVRDEARMLGGIGICGRPFCCSRWLHDFQPVSIKMAKQQNLSLNPSKISGSCGRLMCCLNFENKTYQELRKGMPNEGEQVVTPDGPGKVTAVNLFEGSVNVRLFEKSKDKDAKETPLSQEVRTYFKQEVRRTDKKSHKKSRNEQNNVDPETMKELEKLTRD</sequence>
<protein>
    <submittedName>
        <fullName evidence="3">Stage 0 sporulation family protein</fullName>
    </submittedName>
</protein>
<dbReference type="InterPro" id="IPR047767">
    <property type="entry name" value="PSP1-like"/>
</dbReference>
<dbReference type="EMBL" id="VUNA01000001">
    <property type="protein sequence ID" value="MST69833.1"/>
    <property type="molecule type" value="Genomic_DNA"/>
</dbReference>
<dbReference type="Proteomes" id="UP000469424">
    <property type="component" value="Unassembled WGS sequence"/>
</dbReference>
<name>A0A6N7X5H7_9FIRM</name>
<feature type="region of interest" description="Disordered" evidence="1">
    <location>
        <begin position="254"/>
        <end position="307"/>
    </location>
</feature>
<feature type="domain" description="PSP1 C-terminal" evidence="2">
    <location>
        <begin position="61"/>
        <end position="146"/>
    </location>
</feature>
<keyword evidence="4" id="KW-1185">Reference proteome</keyword>
<dbReference type="NCBIfam" id="NF041131">
    <property type="entry name" value="RicT_YaaT_fam"/>
    <property type="match status" value="1"/>
</dbReference>
<dbReference type="PROSITE" id="PS51411">
    <property type="entry name" value="PSP1_C"/>
    <property type="match status" value="1"/>
</dbReference>
<evidence type="ECO:0000313" key="3">
    <source>
        <dbReference type="EMBL" id="MST69833.1"/>
    </source>
</evidence>
<dbReference type="PANTHER" id="PTHR43830:SF3">
    <property type="entry name" value="PROTEIN PSP1"/>
    <property type="match status" value="1"/>
</dbReference>
<dbReference type="InterPro" id="IPR007557">
    <property type="entry name" value="PSP1_C"/>
</dbReference>
<dbReference type="PANTHER" id="PTHR43830">
    <property type="entry name" value="PROTEIN PSP1"/>
    <property type="match status" value="1"/>
</dbReference>
<reference evidence="3 4" key="1">
    <citation type="submission" date="2019-08" db="EMBL/GenBank/DDBJ databases">
        <title>In-depth cultivation of the pig gut microbiome towards novel bacterial diversity and tailored functional studies.</title>
        <authorList>
            <person name="Wylensek D."/>
            <person name="Hitch T.C.A."/>
            <person name="Clavel T."/>
        </authorList>
    </citation>
    <scope>NUCLEOTIDE SEQUENCE [LARGE SCALE GENOMIC DNA]</scope>
    <source>
        <strain evidence="3 4">WCA-MUC-591-APC-4B</strain>
    </source>
</reference>
<evidence type="ECO:0000313" key="4">
    <source>
        <dbReference type="Proteomes" id="UP000469424"/>
    </source>
</evidence>
<proteinExistence type="predicted"/>
<evidence type="ECO:0000259" key="2">
    <source>
        <dbReference type="PROSITE" id="PS51411"/>
    </source>
</evidence>
<dbReference type="AlphaFoldDB" id="A0A6N7X5H7"/>
<feature type="compositionally biased region" description="Basic and acidic residues" evidence="1">
    <location>
        <begin position="296"/>
        <end position="307"/>
    </location>
</feature>
<gene>
    <name evidence="3" type="ORF">FYJ65_00510</name>
</gene>
<dbReference type="GO" id="GO:0005737">
    <property type="term" value="C:cytoplasm"/>
    <property type="evidence" value="ECO:0007669"/>
    <property type="project" value="TreeGrafter"/>
</dbReference>